<accession>A0A024UIC8</accession>
<dbReference type="VEuPathDB" id="FungiDB:H310_03552"/>
<gene>
    <name evidence="2" type="ORF">H310_03552</name>
</gene>
<evidence type="ECO:0000313" key="2">
    <source>
        <dbReference type="EMBL" id="ETW05910.1"/>
    </source>
</evidence>
<reference evidence="2" key="1">
    <citation type="submission" date="2013-12" db="EMBL/GenBank/DDBJ databases">
        <title>The Genome Sequence of Aphanomyces invadans NJM9701.</title>
        <authorList>
            <consortium name="The Broad Institute Genomics Platform"/>
            <person name="Russ C."/>
            <person name="Tyler B."/>
            <person name="van West P."/>
            <person name="Dieguez-Uribeondo J."/>
            <person name="Young S.K."/>
            <person name="Zeng Q."/>
            <person name="Gargeya S."/>
            <person name="Fitzgerald M."/>
            <person name="Abouelleil A."/>
            <person name="Alvarado L."/>
            <person name="Chapman S.B."/>
            <person name="Gainer-Dewar J."/>
            <person name="Goldberg J."/>
            <person name="Griggs A."/>
            <person name="Gujja S."/>
            <person name="Hansen M."/>
            <person name="Howarth C."/>
            <person name="Imamovic A."/>
            <person name="Ireland A."/>
            <person name="Larimer J."/>
            <person name="McCowan C."/>
            <person name="Murphy C."/>
            <person name="Pearson M."/>
            <person name="Poon T.W."/>
            <person name="Priest M."/>
            <person name="Roberts A."/>
            <person name="Saif S."/>
            <person name="Shea T."/>
            <person name="Sykes S."/>
            <person name="Wortman J."/>
            <person name="Nusbaum C."/>
            <person name="Birren B."/>
        </authorList>
    </citation>
    <scope>NUCLEOTIDE SEQUENCE [LARGE SCALE GENOMIC DNA]</scope>
    <source>
        <strain evidence="2">NJM9701</strain>
    </source>
</reference>
<protein>
    <submittedName>
        <fullName evidence="2">Uncharacterized protein</fullName>
    </submittedName>
</protein>
<dbReference type="RefSeq" id="XP_008865687.1">
    <property type="nucleotide sequence ID" value="XM_008867465.1"/>
</dbReference>
<organism evidence="2">
    <name type="scientific">Aphanomyces invadans</name>
    <dbReference type="NCBI Taxonomy" id="157072"/>
    <lineage>
        <taxon>Eukaryota</taxon>
        <taxon>Sar</taxon>
        <taxon>Stramenopiles</taxon>
        <taxon>Oomycota</taxon>
        <taxon>Saprolegniomycetes</taxon>
        <taxon>Saprolegniales</taxon>
        <taxon>Verrucalvaceae</taxon>
        <taxon>Aphanomyces</taxon>
    </lineage>
</organism>
<dbReference type="EMBL" id="KI913956">
    <property type="protein sequence ID" value="ETW05910.1"/>
    <property type="molecule type" value="Genomic_DNA"/>
</dbReference>
<proteinExistence type="predicted"/>
<evidence type="ECO:0000256" key="1">
    <source>
        <dbReference type="SAM" id="MobiDB-lite"/>
    </source>
</evidence>
<dbReference type="GeneID" id="20080602"/>
<feature type="compositionally biased region" description="Basic and acidic residues" evidence="1">
    <location>
        <begin position="9"/>
        <end position="25"/>
    </location>
</feature>
<dbReference type="AlphaFoldDB" id="A0A024UIC8"/>
<feature type="region of interest" description="Disordered" evidence="1">
    <location>
        <begin position="1"/>
        <end position="29"/>
    </location>
</feature>
<sequence length="163" mass="18061">MRRAFSLNDVKHGGPNKHDDPRPDQDPVGEAQASIQRRRCCGCCGGNDHRLGLRRAFEFKASAGGEVCEISLLGGWVVAALVHGTWAHVVEEAVAAIPPILGNVTQTCSARAVDAQELVWFTLRRHGCCDGSRHYDNDGKEWRRPRHGDLDFQECLHRPQSGR</sequence>
<name>A0A024UIC8_9STRA</name>